<feature type="compositionally biased region" description="Low complexity" evidence="1">
    <location>
        <begin position="227"/>
        <end position="250"/>
    </location>
</feature>
<feature type="compositionally biased region" description="Pro residues" evidence="1">
    <location>
        <begin position="497"/>
        <end position="525"/>
    </location>
</feature>
<evidence type="ECO:0000313" key="2">
    <source>
        <dbReference type="EMBL" id="KAF2492483.1"/>
    </source>
</evidence>
<evidence type="ECO:0000313" key="3">
    <source>
        <dbReference type="Proteomes" id="UP000799750"/>
    </source>
</evidence>
<feature type="region of interest" description="Disordered" evidence="1">
    <location>
        <begin position="441"/>
        <end position="593"/>
    </location>
</feature>
<dbReference type="AlphaFoldDB" id="A0A6A6QLA1"/>
<evidence type="ECO:0000256" key="1">
    <source>
        <dbReference type="SAM" id="MobiDB-lite"/>
    </source>
</evidence>
<gene>
    <name evidence="2" type="ORF">BU16DRAFT_114962</name>
</gene>
<feature type="compositionally biased region" description="Low complexity" evidence="1">
    <location>
        <begin position="448"/>
        <end position="464"/>
    </location>
</feature>
<feature type="compositionally biased region" description="Polar residues" evidence="1">
    <location>
        <begin position="190"/>
        <end position="211"/>
    </location>
</feature>
<protein>
    <submittedName>
        <fullName evidence="2">Uncharacterized protein</fullName>
    </submittedName>
</protein>
<dbReference type="OrthoDB" id="10504180at2759"/>
<dbReference type="EMBL" id="MU004194">
    <property type="protein sequence ID" value="KAF2492483.1"/>
    <property type="molecule type" value="Genomic_DNA"/>
</dbReference>
<feature type="compositionally biased region" description="Basic and acidic residues" evidence="1">
    <location>
        <begin position="567"/>
        <end position="580"/>
    </location>
</feature>
<accession>A0A6A6QLA1</accession>
<organism evidence="2 3">
    <name type="scientific">Lophium mytilinum</name>
    <dbReference type="NCBI Taxonomy" id="390894"/>
    <lineage>
        <taxon>Eukaryota</taxon>
        <taxon>Fungi</taxon>
        <taxon>Dikarya</taxon>
        <taxon>Ascomycota</taxon>
        <taxon>Pezizomycotina</taxon>
        <taxon>Dothideomycetes</taxon>
        <taxon>Pleosporomycetidae</taxon>
        <taxon>Mytilinidiales</taxon>
        <taxon>Mytilinidiaceae</taxon>
        <taxon>Lophium</taxon>
    </lineage>
</organism>
<proteinExistence type="predicted"/>
<feature type="compositionally biased region" description="Low complexity" evidence="1">
    <location>
        <begin position="146"/>
        <end position="165"/>
    </location>
</feature>
<feature type="compositionally biased region" description="Polar residues" evidence="1">
    <location>
        <begin position="272"/>
        <end position="284"/>
    </location>
</feature>
<feature type="region of interest" description="Disordered" evidence="1">
    <location>
        <begin position="106"/>
        <end position="288"/>
    </location>
</feature>
<reference evidence="2" key="1">
    <citation type="journal article" date="2020" name="Stud. Mycol.">
        <title>101 Dothideomycetes genomes: a test case for predicting lifestyles and emergence of pathogens.</title>
        <authorList>
            <person name="Haridas S."/>
            <person name="Albert R."/>
            <person name="Binder M."/>
            <person name="Bloem J."/>
            <person name="Labutti K."/>
            <person name="Salamov A."/>
            <person name="Andreopoulos B."/>
            <person name="Baker S."/>
            <person name="Barry K."/>
            <person name="Bills G."/>
            <person name="Bluhm B."/>
            <person name="Cannon C."/>
            <person name="Castanera R."/>
            <person name="Culley D."/>
            <person name="Daum C."/>
            <person name="Ezra D."/>
            <person name="Gonzalez J."/>
            <person name="Henrissat B."/>
            <person name="Kuo A."/>
            <person name="Liang C."/>
            <person name="Lipzen A."/>
            <person name="Lutzoni F."/>
            <person name="Magnuson J."/>
            <person name="Mondo S."/>
            <person name="Nolan M."/>
            <person name="Ohm R."/>
            <person name="Pangilinan J."/>
            <person name="Park H.-J."/>
            <person name="Ramirez L."/>
            <person name="Alfaro M."/>
            <person name="Sun H."/>
            <person name="Tritt A."/>
            <person name="Yoshinaga Y."/>
            <person name="Zwiers L.-H."/>
            <person name="Turgeon B."/>
            <person name="Goodwin S."/>
            <person name="Spatafora J."/>
            <person name="Crous P."/>
            <person name="Grigoriev I."/>
        </authorList>
    </citation>
    <scope>NUCLEOTIDE SEQUENCE</scope>
    <source>
        <strain evidence="2">CBS 269.34</strain>
    </source>
</reference>
<feature type="compositionally biased region" description="Polar residues" evidence="1">
    <location>
        <begin position="470"/>
        <end position="494"/>
    </location>
</feature>
<keyword evidence="3" id="KW-1185">Reference proteome</keyword>
<sequence>MVFGFSARAAFSKVSNFVLGLIAPTFTPQMAIDILLGKRLRDDDEDDEAEVYGRVPQPTTAQRATLTPISRRGAAYSPTPPATTSKSFSTAFAATVSQYQDAIAQGARATPMPPSKKLKMTPPPAATSKTAPHPYGTRNGGPRTGSNRNGSARSGSSSASVGRPPFGRPPFGLPSPLFPNTKFRPVFQPSAASNTANSSHKTQSGRSSPNSGGLIFGVPSIPSPDLSTGSSFTGSASSAKSNRSNSCSSNPTFGSASLPRSNLFSPPVAKPNVTTNDNIHSPPTQRERCKPRRHVLACKHIVRPDKNSFCAPNCASPGHSNKVAYVCLECCVGHAAYRKYFMTEGFRQEMDVAQKAEGTVLYNNAIALYVDALLEAKYACRDVLEKLFADGIHTVPADESKIPRGNLFAADDGTRDIYEKVALMPFEAIVELHHLLPPMLQARKPRDTPTTADISNTDTTTTPSGGRFFTAQNGSSYYTGPSTRNAPSAFQAQGTSPCPPPTAPSHPPPPTRPPPRFRSIIPPPMVLGKRWYEDTPEPSQAPASKHQKRKIAFLHDPADNTARGTKHGRDDGVQENAERPTKRRSMTPPAVFGGSLASRKRERFGNVGDDESGPLRKNACTWFTHDPMSMFVQDKNAVRDGKRKLSEEGRVFGGVFGVVEAPWTSKRLRT</sequence>
<feature type="compositionally biased region" description="Pro residues" evidence="1">
    <location>
        <begin position="166"/>
        <end position="177"/>
    </location>
</feature>
<name>A0A6A6QLA1_9PEZI</name>
<dbReference type="Proteomes" id="UP000799750">
    <property type="component" value="Unassembled WGS sequence"/>
</dbReference>
<feature type="compositionally biased region" description="Polar residues" evidence="1">
    <location>
        <begin position="251"/>
        <end position="264"/>
    </location>
</feature>